<dbReference type="OrthoDB" id="3181909at2"/>
<evidence type="ECO:0000256" key="1">
    <source>
        <dbReference type="ARBA" id="ARBA00022801"/>
    </source>
</evidence>
<dbReference type="RefSeq" id="WP_116241000.1">
    <property type="nucleotide sequence ID" value="NZ_QUAB01000016.1"/>
</dbReference>
<dbReference type="Pfam" id="PF07859">
    <property type="entry name" value="Abhydrolase_3"/>
    <property type="match status" value="1"/>
</dbReference>
<evidence type="ECO:0000313" key="4">
    <source>
        <dbReference type="Proteomes" id="UP000262172"/>
    </source>
</evidence>
<dbReference type="GO" id="GO:0016787">
    <property type="term" value="F:hydrolase activity"/>
    <property type="evidence" value="ECO:0007669"/>
    <property type="project" value="UniProtKB-KW"/>
</dbReference>
<organism evidence="3 4">
    <name type="scientific">Microbacterium bovistercoris</name>
    <dbReference type="NCBI Taxonomy" id="2293570"/>
    <lineage>
        <taxon>Bacteria</taxon>
        <taxon>Bacillati</taxon>
        <taxon>Actinomycetota</taxon>
        <taxon>Actinomycetes</taxon>
        <taxon>Micrococcales</taxon>
        <taxon>Microbacteriaceae</taxon>
        <taxon>Microbacterium</taxon>
    </lineage>
</organism>
<keyword evidence="4" id="KW-1185">Reference proteome</keyword>
<dbReference type="SUPFAM" id="SSF53474">
    <property type="entry name" value="alpha/beta-Hydrolases"/>
    <property type="match status" value="1"/>
</dbReference>
<keyword evidence="1 3" id="KW-0378">Hydrolase</keyword>
<accession>A0A371NWK6</accession>
<dbReference type="AlphaFoldDB" id="A0A371NWK6"/>
<dbReference type="Proteomes" id="UP000262172">
    <property type="component" value="Unassembled WGS sequence"/>
</dbReference>
<dbReference type="EMBL" id="QUAB01000016">
    <property type="protein sequence ID" value="REJ07482.1"/>
    <property type="molecule type" value="Genomic_DNA"/>
</dbReference>
<sequence length="283" mass="29382">MSDLTAESTAPYLAADGLVRVYPATDPNGTGLVWAHGGGFLFGDIDMPEGDWVAQQLAARGTTVVSVDYRLAPKPEDFHPGVKEEPGHIYPAGSDDMVSAIRWMRAHAGDLGIRSDAIAVGGASAGANLAAGAALRLAGTDDGVALAVLAYPTLHAIQGEPSAETRVVLDADADRGGFPPDVILNMYENYLGGPVENAPLPAVPGLATASELADFPPTIIVNSEVDGLRPSGEQFAATLKDAGRGVQLFTEPGTRHGHLNRPEEDAAARTIDRFATRIAALVA</sequence>
<protein>
    <submittedName>
        <fullName evidence="3">Alpha/beta hydrolase</fullName>
    </submittedName>
</protein>
<evidence type="ECO:0000259" key="2">
    <source>
        <dbReference type="Pfam" id="PF07859"/>
    </source>
</evidence>
<dbReference type="InterPro" id="IPR029058">
    <property type="entry name" value="AB_hydrolase_fold"/>
</dbReference>
<dbReference type="InterPro" id="IPR013094">
    <property type="entry name" value="AB_hydrolase_3"/>
</dbReference>
<dbReference type="Gene3D" id="3.40.50.1820">
    <property type="entry name" value="alpha/beta hydrolase"/>
    <property type="match status" value="1"/>
</dbReference>
<reference evidence="3 4" key="1">
    <citation type="submission" date="2018-08" db="EMBL/GenBank/DDBJ databases">
        <title>Isolation, diversity and antifungal activity of Actinobacteria from cow dung.</title>
        <authorList>
            <person name="Ling L."/>
        </authorList>
    </citation>
    <scope>NUCLEOTIDE SEQUENCE [LARGE SCALE GENOMIC DNA]</scope>
    <source>
        <strain evidence="3 4">NEAU-LLE</strain>
    </source>
</reference>
<comment type="caution">
    <text evidence="3">The sequence shown here is derived from an EMBL/GenBank/DDBJ whole genome shotgun (WGS) entry which is preliminary data.</text>
</comment>
<feature type="domain" description="Alpha/beta hydrolase fold-3" evidence="2">
    <location>
        <begin position="32"/>
        <end position="258"/>
    </location>
</feature>
<evidence type="ECO:0000313" key="3">
    <source>
        <dbReference type="EMBL" id="REJ07482.1"/>
    </source>
</evidence>
<dbReference type="PANTHER" id="PTHR48081:SF8">
    <property type="entry name" value="ALPHA_BETA HYDROLASE FOLD-3 DOMAIN-CONTAINING PROTEIN-RELATED"/>
    <property type="match status" value="1"/>
</dbReference>
<proteinExistence type="predicted"/>
<dbReference type="InterPro" id="IPR050300">
    <property type="entry name" value="GDXG_lipolytic_enzyme"/>
</dbReference>
<dbReference type="PANTHER" id="PTHR48081">
    <property type="entry name" value="AB HYDROLASE SUPERFAMILY PROTEIN C4A8.06C"/>
    <property type="match status" value="1"/>
</dbReference>
<gene>
    <name evidence="3" type="ORF">DY023_03715</name>
</gene>
<name>A0A371NWK6_9MICO</name>